<keyword evidence="14" id="KW-1185">Reference proteome</keyword>
<evidence type="ECO:0000256" key="3">
    <source>
        <dbReference type="ARBA" id="ARBA00022553"/>
    </source>
</evidence>
<accession>A0AAF0CPN5</accession>
<evidence type="ECO:0000256" key="1">
    <source>
        <dbReference type="ARBA" id="ARBA00000085"/>
    </source>
</evidence>
<evidence type="ECO:0000313" key="13">
    <source>
        <dbReference type="EMBL" id="WED65674.1"/>
    </source>
</evidence>
<keyword evidence="6 13" id="KW-0418">Kinase</keyword>
<evidence type="ECO:0000313" key="14">
    <source>
        <dbReference type="Proteomes" id="UP001218638"/>
    </source>
</evidence>
<dbReference type="AlphaFoldDB" id="A0AAF0CPN5"/>
<dbReference type="RefSeq" id="WP_330930204.1">
    <property type="nucleotide sequence ID" value="NZ_CP119075.1"/>
</dbReference>
<feature type="transmembrane region" description="Helical" evidence="10">
    <location>
        <begin position="12"/>
        <end position="30"/>
    </location>
</feature>
<reference evidence="13" key="1">
    <citation type="submission" date="2023-03" db="EMBL/GenBank/DDBJ databases">
        <title>Lomoglobus Profundus gen. nov., sp. nov., a novel member of the phylum Verrucomicrobia, isolated from deep-marine sediment of South China Sea.</title>
        <authorList>
            <person name="Ahmad T."/>
            <person name="Ishaq S.E."/>
            <person name="Wang F."/>
        </authorList>
    </citation>
    <scope>NUCLEOTIDE SEQUENCE</scope>
    <source>
        <strain evidence="13">LMO-M01</strain>
    </source>
</reference>
<dbReference type="GO" id="GO:0000155">
    <property type="term" value="F:phosphorelay sensor kinase activity"/>
    <property type="evidence" value="ECO:0007669"/>
    <property type="project" value="InterPro"/>
</dbReference>
<dbReference type="Pfam" id="PF02518">
    <property type="entry name" value="HATPase_c"/>
    <property type="match status" value="1"/>
</dbReference>
<evidence type="ECO:0000256" key="9">
    <source>
        <dbReference type="SAM" id="Coils"/>
    </source>
</evidence>
<evidence type="ECO:0000256" key="2">
    <source>
        <dbReference type="ARBA" id="ARBA00012438"/>
    </source>
</evidence>
<evidence type="ECO:0000256" key="4">
    <source>
        <dbReference type="ARBA" id="ARBA00022679"/>
    </source>
</evidence>
<dbReference type="GO" id="GO:0046983">
    <property type="term" value="F:protein dimerization activity"/>
    <property type="evidence" value="ECO:0007669"/>
    <property type="project" value="InterPro"/>
</dbReference>
<dbReference type="InterPro" id="IPR036890">
    <property type="entry name" value="HATPase_C_sf"/>
</dbReference>
<feature type="transmembrane region" description="Helical" evidence="10">
    <location>
        <begin position="42"/>
        <end position="61"/>
    </location>
</feature>
<dbReference type="EMBL" id="CP119075">
    <property type="protein sequence ID" value="WED65674.1"/>
    <property type="molecule type" value="Genomic_DNA"/>
</dbReference>
<keyword evidence="9" id="KW-0175">Coiled coil</keyword>
<feature type="transmembrane region" description="Helical" evidence="10">
    <location>
        <begin position="118"/>
        <end position="138"/>
    </location>
</feature>
<evidence type="ECO:0000259" key="12">
    <source>
        <dbReference type="Pfam" id="PF07730"/>
    </source>
</evidence>
<keyword evidence="10" id="KW-1133">Transmembrane helix</keyword>
<feature type="domain" description="Signal transduction histidine kinase subgroup 3 dimerisation and phosphoacceptor" evidence="12">
    <location>
        <begin position="200"/>
        <end position="266"/>
    </location>
</feature>
<dbReference type="PANTHER" id="PTHR24421">
    <property type="entry name" value="NITRATE/NITRITE SENSOR PROTEIN NARX-RELATED"/>
    <property type="match status" value="1"/>
</dbReference>
<keyword evidence="10" id="KW-0472">Membrane</keyword>
<evidence type="ECO:0000256" key="6">
    <source>
        <dbReference type="ARBA" id="ARBA00022777"/>
    </source>
</evidence>
<keyword evidence="10" id="KW-0812">Transmembrane</keyword>
<feature type="domain" description="Histidine kinase/HSP90-like ATPase" evidence="11">
    <location>
        <begin position="302"/>
        <end position="390"/>
    </location>
</feature>
<keyword evidence="8" id="KW-0902">Two-component regulatory system</keyword>
<keyword evidence="7" id="KW-0067">ATP-binding</keyword>
<feature type="coiled-coil region" evidence="9">
    <location>
        <begin position="171"/>
        <end position="198"/>
    </location>
</feature>
<dbReference type="Gene3D" id="1.20.5.1930">
    <property type="match status" value="1"/>
</dbReference>
<dbReference type="InterPro" id="IPR003594">
    <property type="entry name" value="HATPase_dom"/>
</dbReference>
<dbReference type="Pfam" id="PF07730">
    <property type="entry name" value="HisKA_3"/>
    <property type="match status" value="1"/>
</dbReference>
<sequence>MRTGNQPLHKGDYIGMVAYTGVILASYATYSNYTGRNGEPWQVLTTFALGAAFGVAGVLSVRFLDEESPRECALFFALQAALALGAIYISPLRGFFGILALPLASQAVFMFRWKTAIAAGVFLYVATSFVFFPLYGWSGFNEALILYSPGYLFTIGFSFVTQNAVENHIHSAKLSHDLEEANAQLRAQAAQTEELATTRERNRVAREIHDGVGHFLTVINVQVEAARSLVAHDPVKAATALDKAARLSREALDDVRRSVGALRTEQKRPPLPDAIRALGEDAGLRVQFSMNGEPRSMPSATEHALYRAAQEGLTNVRKHARANEAQVCLDFGDASRVRLSVDDDGTGPSGDNPAAGFGLRGMRERIGLLGGEVHAGPRTGGGFALKVEVPV</sequence>
<dbReference type="EC" id="2.7.13.3" evidence="2"/>
<dbReference type="InterPro" id="IPR011712">
    <property type="entry name" value="Sig_transdc_His_kin_sub3_dim/P"/>
</dbReference>
<evidence type="ECO:0000256" key="8">
    <source>
        <dbReference type="ARBA" id="ARBA00023012"/>
    </source>
</evidence>
<evidence type="ECO:0000256" key="7">
    <source>
        <dbReference type="ARBA" id="ARBA00022840"/>
    </source>
</evidence>
<keyword evidence="5" id="KW-0547">Nucleotide-binding</keyword>
<organism evidence="13 14">
    <name type="scientific">Synoicihabitans lomoniglobus</name>
    <dbReference type="NCBI Taxonomy" id="2909285"/>
    <lineage>
        <taxon>Bacteria</taxon>
        <taxon>Pseudomonadati</taxon>
        <taxon>Verrucomicrobiota</taxon>
        <taxon>Opitutia</taxon>
        <taxon>Opitutales</taxon>
        <taxon>Opitutaceae</taxon>
        <taxon>Synoicihabitans</taxon>
    </lineage>
</organism>
<evidence type="ECO:0000256" key="10">
    <source>
        <dbReference type="SAM" id="Phobius"/>
    </source>
</evidence>
<protein>
    <recommendedName>
        <fullName evidence="2">histidine kinase</fullName>
        <ecNumber evidence="2">2.7.13.3</ecNumber>
    </recommendedName>
</protein>
<dbReference type="KEGG" id="slom:PXH66_02285"/>
<dbReference type="PANTHER" id="PTHR24421:SF10">
    <property type="entry name" value="NITRATE_NITRITE SENSOR PROTEIN NARQ"/>
    <property type="match status" value="1"/>
</dbReference>
<gene>
    <name evidence="13" type="ORF">PXH66_02285</name>
</gene>
<dbReference type="InterPro" id="IPR050482">
    <property type="entry name" value="Sensor_HK_TwoCompSys"/>
</dbReference>
<feature type="transmembrane region" description="Helical" evidence="10">
    <location>
        <begin position="144"/>
        <end position="165"/>
    </location>
</feature>
<dbReference type="CDD" id="cd16917">
    <property type="entry name" value="HATPase_UhpB-NarQ-NarX-like"/>
    <property type="match status" value="1"/>
</dbReference>
<dbReference type="Gene3D" id="3.30.565.10">
    <property type="entry name" value="Histidine kinase-like ATPase, C-terminal domain"/>
    <property type="match status" value="1"/>
</dbReference>
<dbReference type="GO" id="GO:0016020">
    <property type="term" value="C:membrane"/>
    <property type="evidence" value="ECO:0007669"/>
    <property type="project" value="InterPro"/>
</dbReference>
<comment type="catalytic activity">
    <reaction evidence="1">
        <text>ATP + protein L-histidine = ADP + protein N-phospho-L-histidine.</text>
        <dbReference type="EC" id="2.7.13.3"/>
    </reaction>
</comment>
<evidence type="ECO:0000256" key="5">
    <source>
        <dbReference type="ARBA" id="ARBA00022741"/>
    </source>
</evidence>
<dbReference type="Proteomes" id="UP001218638">
    <property type="component" value="Chromosome"/>
</dbReference>
<dbReference type="GO" id="GO:0005524">
    <property type="term" value="F:ATP binding"/>
    <property type="evidence" value="ECO:0007669"/>
    <property type="project" value="UniProtKB-KW"/>
</dbReference>
<dbReference type="SUPFAM" id="SSF55874">
    <property type="entry name" value="ATPase domain of HSP90 chaperone/DNA topoisomerase II/histidine kinase"/>
    <property type="match status" value="1"/>
</dbReference>
<keyword evidence="4" id="KW-0808">Transferase</keyword>
<proteinExistence type="predicted"/>
<feature type="transmembrane region" description="Helical" evidence="10">
    <location>
        <begin position="73"/>
        <end position="89"/>
    </location>
</feature>
<keyword evidence="3" id="KW-0597">Phosphoprotein</keyword>
<name>A0AAF0CPN5_9BACT</name>
<evidence type="ECO:0000259" key="11">
    <source>
        <dbReference type="Pfam" id="PF02518"/>
    </source>
</evidence>